<name>A0AAR5P267_DENPD</name>
<dbReference type="PROSITE" id="PS50896">
    <property type="entry name" value="LISH"/>
    <property type="match status" value="1"/>
</dbReference>
<reference evidence="5" key="1">
    <citation type="journal article" date="2013" name="Genome Biol.">
        <title>Draft genome of the mountain pine beetle, Dendroctonus ponderosae Hopkins, a major forest pest.</title>
        <authorList>
            <person name="Keeling C.I."/>
            <person name="Yuen M.M."/>
            <person name="Liao N.Y."/>
            <person name="Docking T.R."/>
            <person name="Chan S.K."/>
            <person name="Taylor G.A."/>
            <person name="Palmquist D.L."/>
            <person name="Jackman S.D."/>
            <person name="Nguyen A."/>
            <person name="Li M."/>
            <person name="Henderson H."/>
            <person name="Janes J.K."/>
            <person name="Zhao Y."/>
            <person name="Pandoh P."/>
            <person name="Moore R."/>
            <person name="Sperling F.A."/>
            <person name="Huber D.P."/>
            <person name="Birol I."/>
            <person name="Jones S.J."/>
            <person name="Bohlmann J."/>
        </authorList>
    </citation>
    <scope>NUCLEOTIDE SEQUENCE</scope>
</reference>
<dbReference type="InterPro" id="IPR003877">
    <property type="entry name" value="SPRY_dom"/>
</dbReference>
<evidence type="ECO:0000259" key="3">
    <source>
        <dbReference type="PROSITE" id="PS50897"/>
    </source>
</evidence>
<dbReference type="InterPro" id="IPR024964">
    <property type="entry name" value="CTLH/CRA"/>
</dbReference>
<dbReference type="InterPro" id="IPR050618">
    <property type="entry name" value="Ubq-SigPath_Reg"/>
</dbReference>
<reference evidence="4" key="2">
    <citation type="submission" date="2024-08" db="UniProtKB">
        <authorList>
            <consortium name="EnsemblMetazoa"/>
        </authorList>
    </citation>
    <scope>IDENTIFICATION</scope>
</reference>
<dbReference type="FunFam" id="2.60.120.920:FF:000011">
    <property type="entry name" value="RAN binding protein 10"/>
    <property type="match status" value="1"/>
</dbReference>
<accession>A0AAR5P267</accession>
<dbReference type="EnsemblMetazoa" id="XM_019899670.1">
    <property type="protein sequence ID" value="XP_019755229.1"/>
    <property type="gene ID" value="LOC109534112"/>
</dbReference>
<feature type="domain" description="CTLH" evidence="3">
    <location>
        <begin position="276"/>
        <end position="333"/>
    </location>
</feature>
<dbReference type="SMART" id="SM00667">
    <property type="entry name" value="LisH"/>
    <property type="match status" value="1"/>
</dbReference>
<dbReference type="InterPro" id="IPR043136">
    <property type="entry name" value="B30.2/SPRY_sf"/>
</dbReference>
<comment type="similarity">
    <text evidence="1">Belongs to the RANBP9/10 family.</text>
</comment>
<evidence type="ECO:0000256" key="1">
    <source>
        <dbReference type="ARBA" id="ARBA00006535"/>
    </source>
</evidence>
<dbReference type="AlphaFoldDB" id="A0AAR5P267"/>
<dbReference type="Pfam" id="PF10607">
    <property type="entry name" value="CTLH"/>
    <property type="match status" value="2"/>
</dbReference>
<dbReference type="InterPro" id="IPR001870">
    <property type="entry name" value="B30.2/SPRY"/>
</dbReference>
<dbReference type="Pfam" id="PF08513">
    <property type="entry name" value="LisH"/>
    <property type="match status" value="1"/>
</dbReference>
<dbReference type="InterPro" id="IPR006595">
    <property type="entry name" value="CTLH_C"/>
</dbReference>
<feature type="domain" description="B30.2/SPRY" evidence="2">
    <location>
        <begin position="20"/>
        <end position="207"/>
    </location>
</feature>
<evidence type="ECO:0000313" key="4">
    <source>
        <dbReference type="EnsemblMetazoa" id="XP_019755229.1"/>
    </source>
</evidence>
<dbReference type="PROSITE" id="PS50188">
    <property type="entry name" value="B302_SPRY"/>
    <property type="match status" value="1"/>
</dbReference>
<dbReference type="CDD" id="cd12909">
    <property type="entry name" value="SPRY_RanBP9_10"/>
    <property type="match status" value="1"/>
</dbReference>
<dbReference type="Proteomes" id="UP000019118">
    <property type="component" value="Unassembled WGS sequence"/>
</dbReference>
<dbReference type="SMART" id="SM00668">
    <property type="entry name" value="CTLH"/>
    <property type="match status" value="1"/>
</dbReference>
<dbReference type="InterPro" id="IPR013144">
    <property type="entry name" value="CRA_dom"/>
</dbReference>
<dbReference type="InterPro" id="IPR013320">
    <property type="entry name" value="ConA-like_dom_sf"/>
</dbReference>
<evidence type="ECO:0000259" key="2">
    <source>
        <dbReference type="PROSITE" id="PS50188"/>
    </source>
</evidence>
<dbReference type="Pfam" id="PF00622">
    <property type="entry name" value="SPRY"/>
    <property type="match status" value="1"/>
</dbReference>
<dbReference type="SMART" id="SM00449">
    <property type="entry name" value="SPRY"/>
    <property type="match status" value="1"/>
</dbReference>
<evidence type="ECO:0000313" key="5">
    <source>
        <dbReference type="Proteomes" id="UP000019118"/>
    </source>
</evidence>
<dbReference type="PANTHER" id="PTHR12864">
    <property type="entry name" value="RAN BINDING PROTEIN 9-RELATED"/>
    <property type="match status" value="1"/>
</dbReference>
<evidence type="ECO:0008006" key="6">
    <source>
        <dbReference type="Google" id="ProtNLM"/>
    </source>
</evidence>
<keyword evidence="5" id="KW-1185">Reference proteome</keyword>
<dbReference type="SMART" id="SM00757">
    <property type="entry name" value="CRA"/>
    <property type="match status" value="1"/>
</dbReference>
<protein>
    <recommendedName>
        <fullName evidence="6">B30.2/SPRY domain-containing protein</fullName>
    </recommendedName>
</protein>
<dbReference type="InterPro" id="IPR035782">
    <property type="entry name" value="SPRY_RanBP9/10"/>
</dbReference>
<dbReference type="SUPFAM" id="SSF49899">
    <property type="entry name" value="Concanavalin A-like lectins/glucanases"/>
    <property type="match status" value="1"/>
</dbReference>
<sequence length="597" mass="65746">MAIVSSGRDVMESNGVQIESGDRLNRLYPAVDEEKTPLPRAWSPKEKYGYIGLSQSNLRVHYKGHGNSHRDAASIQAMFPIPAACGLYYFEVKIVSKGRDGYMGIGLSAQGVNLNRLPGWDKQSYGYHGDDGHSFCSSGTGQPYGPTFTTGDVIGCGVNLIDHTCFYTKNGHHLGIAFHDLPPNLYPTVGLQTPGEVVDANFGQEPFVFDIEDMMRELRAHTKIEVQEFPIPGNQSEWQAVLNKIVSTYLVHHGYCNTAEAFAQITNQPFTEDIHSIKNRQKILKLVLSGRMGEAIERTGRMYPGLLDSNENLLFTLKCRQFVEMVNGSDIEVCHRKCGTGILNSSQLDNSPVHPSVIQSPKGLCKSSHKSAVALKAARNGTALIEDDDDDDAMDVEFLDDCPNGVDCRICENCPNTTDCPNIQDCQNGSADCVNGKEPVNGYHNGSNHCTAGADAPSSCDDEDDMDVDVPVCRKSCSKPAVERILEFGRELYSMSQRLKTDKLTRQHNQHMLEDAFSLLAYSNPWDSPIGWQLEPAQREAVCAQLNSAILESNNRPRKPPLEVAMAHAHELTRLMSYNGLGSCAFAAVSDILDQDH</sequence>
<dbReference type="Gene3D" id="2.60.120.920">
    <property type="match status" value="1"/>
</dbReference>
<dbReference type="PROSITE" id="PS50897">
    <property type="entry name" value="CTLH"/>
    <property type="match status" value="1"/>
</dbReference>
<dbReference type="InterPro" id="IPR006594">
    <property type="entry name" value="LisH"/>
</dbReference>
<proteinExistence type="inferred from homology"/>
<organism evidence="4 5">
    <name type="scientific">Dendroctonus ponderosae</name>
    <name type="common">Mountain pine beetle</name>
    <dbReference type="NCBI Taxonomy" id="77166"/>
    <lineage>
        <taxon>Eukaryota</taxon>
        <taxon>Metazoa</taxon>
        <taxon>Ecdysozoa</taxon>
        <taxon>Arthropoda</taxon>
        <taxon>Hexapoda</taxon>
        <taxon>Insecta</taxon>
        <taxon>Pterygota</taxon>
        <taxon>Neoptera</taxon>
        <taxon>Endopterygota</taxon>
        <taxon>Coleoptera</taxon>
        <taxon>Polyphaga</taxon>
        <taxon>Cucujiformia</taxon>
        <taxon>Curculionidae</taxon>
        <taxon>Scolytinae</taxon>
        <taxon>Dendroctonus</taxon>
    </lineage>
</organism>